<dbReference type="Proteomes" id="UP000245618">
    <property type="component" value="Unassembled WGS sequence"/>
</dbReference>
<name>A0A2U1JXX7_9FLAO</name>
<dbReference type="OrthoDB" id="9872625at2"/>
<dbReference type="EMBL" id="QCZH01000005">
    <property type="protein sequence ID" value="PWA09804.1"/>
    <property type="molecule type" value="Genomic_DNA"/>
</dbReference>
<accession>A0A2U1JXX7</accession>
<proteinExistence type="predicted"/>
<evidence type="ECO:0008006" key="3">
    <source>
        <dbReference type="Google" id="ProtNLM"/>
    </source>
</evidence>
<evidence type="ECO:0000313" key="2">
    <source>
        <dbReference type="Proteomes" id="UP000245618"/>
    </source>
</evidence>
<reference evidence="1 2" key="1">
    <citation type="submission" date="2018-04" db="EMBL/GenBank/DDBJ databases">
        <title>Flavobacterium sp. nov., isolated from glacier ice.</title>
        <authorList>
            <person name="Liu Q."/>
            <person name="Xin Y.-H."/>
        </authorList>
    </citation>
    <scope>NUCLEOTIDE SEQUENCE [LARGE SCALE GENOMIC DNA]</scope>
    <source>
        <strain evidence="1 2">LB2P30</strain>
    </source>
</reference>
<protein>
    <recommendedName>
        <fullName evidence="3">Lipoprotein</fullName>
    </recommendedName>
</protein>
<gene>
    <name evidence="1" type="ORF">DB891_06415</name>
</gene>
<sequence length="267" mass="31862">MRILFFGRANTRLGKIIRRWKPILALLFIFIISCGNRTSSQTVQIQFAKPINGFTATIYWTSKSLKIHRYFEREMVVGKAILELERTTDKVKYKVDYNLLIDTLLVDSDFEKSMYECFVNNNLPEVIAINNEEKKEILDKEDPLSQERNEPFFFFKDVNFDGNDELLLVEEDLKVIGTHKTWRVFEFKDDKLVEFLYFPPDVFACDRDRVGSIDYVKKEIRINRFRSCCDYETDFYRLGKNSKNKFILYKTETIKQDKPIITKYYKE</sequence>
<organism evidence="1 2">
    <name type="scientific">Flavobacterium laiguense</name>
    <dbReference type="NCBI Taxonomy" id="2169409"/>
    <lineage>
        <taxon>Bacteria</taxon>
        <taxon>Pseudomonadati</taxon>
        <taxon>Bacteroidota</taxon>
        <taxon>Flavobacteriia</taxon>
        <taxon>Flavobacteriales</taxon>
        <taxon>Flavobacteriaceae</taxon>
        <taxon>Flavobacterium</taxon>
    </lineage>
</organism>
<dbReference type="PROSITE" id="PS51257">
    <property type="entry name" value="PROKAR_LIPOPROTEIN"/>
    <property type="match status" value="1"/>
</dbReference>
<evidence type="ECO:0000313" key="1">
    <source>
        <dbReference type="EMBL" id="PWA09804.1"/>
    </source>
</evidence>
<dbReference type="RefSeq" id="WP_116761771.1">
    <property type="nucleotide sequence ID" value="NZ_QCZH01000005.1"/>
</dbReference>
<comment type="caution">
    <text evidence="1">The sequence shown here is derived from an EMBL/GenBank/DDBJ whole genome shotgun (WGS) entry which is preliminary data.</text>
</comment>
<dbReference type="AlphaFoldDB" id="A0A2U1JXX7"/>
<keyword evidence="2" id="KW-1185">Reference proteome</keyword>